<dbReference type="Gene3D" id="3.40.50.2000">
    <property type="entry name" value="Glycogen Phosphorylase B"/>
    <property type="match status" value="1"/>
</dbReference>
<evidence type="ECO:0000313" key="3">
    <source>
        <dbReference type="EMBL" id="QUS54633.1"/>
    </source>
</evidence>
<dbReference type="CDD" id="cd03809">
    <property type="entry name" value="GT4_MtfB-like"/>
    <property type="match status" value="1"/>
</dbReference>
<protein>
    <submittedName>
        <fullName evidence="3">Glycosyltransferase family 4 protein</fullName>
    </submittedName>
</protein>
<accession>A0ABX8AHT6</accession>
<reference evidence="3 4" key="1">
    <citation type="journal article" date="2021" name="Angew. Chem. Int. Ed. Engl.">
        <title>A novel family of nonribosomal peptides modulate collective behavior in Pseudovibrio bacteria isolated from marine sponges.</title>
        <authorList>
            <person name="Ioca L.P."/>
            <person name="Dai Y."/>
            <person name="Kunakom S."/>
            <person name="Diaz-Espinosa J."/>
            <person name="Krunic A."/>
            <person name="Crnkovic C.M."/>
            <person name="Orjala J."/>
            <person name="Sanchez L.M."/>
            <person name="Ferreira A.G."/>
            <person name="Berlinck R.G.S."/>
            <person name="Eustaquio A.S."/>
        </authorList>
    </citation>
    <scope>NUCLEOTIDE SEQUENCE [LARGE SCALE GENOMIC DNA]</scope>
    <source>
        <strain evidence="3 4">Ab134</strain>
    </source>
</reference>
<sequence length="459" mass="51914">MHDAHSTSCQELSMTTPKPKLYFDLTTLRQNRSTSLQANGVTRTLYETAKRFYKDDIEVTFICHDARKNEYVSVQADPLFASDDLNPACLPDLLGAPVKAFRSEKYRNRKLKGLFHKLRHTLRARANETTGAYDGEALQEPLTDIDAPFLSLGNLEEARRLTEYVKSRAPYVPVYVMIHDISPLRLNDPEEDLSAKLWLEHLRRTVTTRPHVIANSEYTRTDLLKFLAEQKLPSPQSTSVVHLAHEFQEAESIYPLRQRPEHGFFLLLGDIRYRKNAKLVFDAYLHIVEQDENAQLPQLICAGAIPNGAFASLNKDQKYTPIGKFVTIVQSPTNAELTALYKEAIALVYPSLFEGYGLPVGEALWMGTPVLASNATSVPEVGGDHCQYFDPHNAEELAALILSTIRSKEALRAELPARNELRQWQNVQQDIWKIIENKSTPPDKRSSGAEGKQQKLEET</sequence>
<dbReference type="PANTHER" id="PTHR46401:SF8">
    <property type="entry name" value="BLL6006 PROTEIN"/>
    <property type="match status" value="1"/>
</dbReference>
<dbReference type="Pfam" id="PF00534">
    <property type="entry name" value="Glycos_transf_1"/>
    <property type="match status" value="1"/>
</dbReference>
<dbReference type="Proteomes" id="UP000680706">
    <property type="component" value="Chromosome"/>
</dbReference>
<proteinExistence type="predicted"/>
<dbReference type="EMBL" id="CP074126">
    <property type="protein sequence ID" value="QUS54633.1"/>
    <property type="molecule type" value="Genomic_DNA"/>
</dbReference>
<organism evidence="3 4">
    <name type="scientific">Pseudovibrio brasiliensis</name>
    <dbReference type="NCBI Taxonomy" id="1898042"/>
    <lineage>
        <taxon>Bacteria</taxon>
        <taxon>Pseudomonadati</taxon>
        <taxon>Pseudomonadota</taxon>
        <taxon>Alphaproteobacteria</taxon>
        <taxon>Hyphomicrobiales</taxon>
        <taxon>Stappiaceae</taxon>
        <taxon>Pseudovibrio</taxon>
    </lineage>
</organism>
<name>A0ABX8AHT6_9HYPH</name>
<feature type="region of interest" description="Disordered" evidence="1">
    <location>
        <begin position="436"/>
        <end position="459"/>
    </location>
</feature>
<dbReference type="InterPro" id="IPR001296">
    <property type="entry name" value="Glyco_trans_1"/>
</dbReference>
<keyword evidence="4" id="KW-1185">Reference proteome</keyword>
<evidence type="ECO:0000259" key="2">
    <source>
        <dbReference type="Pfam" id="PF00534"/>
    </source>
</evidence>
<gene>
    <name evidence="3" type="ORF">KGB56_14690</name>
</gene>
<evidence type="ECO:0000313" key="4">
    <source>
        <dbReference type="Proteomes" id="UP000680706"/>
    </source>
</evidence>
<evidence type="ECO:0000256" key="1">
    <source>
        <dbReference type="SAM" id="MobiDB-lite"/>
    </source>
</evidence>
<feature type="domain" description="Glycosyl transferase family 1" evidence="2">
    <location>
        <begin position="261"/>
        <end position="410"/>
    </location>
</feature>
<dbReference type="PANTHER" id="PTHR46401">
    <property type="entry name" value="GLYCOSYLTRANSFERASE WBBK-RELATED"/>
    <property type="match status" value="1"/>
</dbReference>
<dbReference type="SUPFAM" id="SSF53756">
    <property type="entry name" value="UDP-Glycosyltransferase/glycogen phosphorylase"/>
    <property type="match status" value="1"/>
</dbReference>